<comment type="similarity">
    <text evidence="7">Belongs to the binding-protein-dependent transport system permease family.</text>
</comment>
<feature type="transmembrane region" description="Helical" evidence="7">
    <location>
        <begin position="466"/>
        <end position="490"/>
    </location>
</feature>
<keyword evidence="10" id="KW-1185">Reference proteome</keyword>
<feature type="transmembrane region" description="Helical" evidence="7">
    <location>
        <begin position="92"/>
        <end position="121"/>
    </location>
</feature>
<feature type="transmembrane region" description="Helical" evidence="7">
    <location>
        <begin position="228"/>
        <end position="246"/>
    </location>
</feature>
<gene>
    <name evidence="9" type="ORF">CWS31_001980</name>
</gene>
<evidence type="ECO:0000259" key="8">
    <source>
        <dbReference type="PROSITE" id="PS50928"/>
    </source>
</evidence>
<feature type="transmembrane region" description="Helical" evidence="7">
    <location>
        <begin position="133"/>
        <end position="163"/>
    </location>
</feature>
<organism evidence="9 10">
    <name type="scientific">Colwellia echini</name>
    <dbReference type="NCBI Taxonomy" id="1982103"/>
    <lineage>
        <taxon>Bacteria</taxon>
        <taxon>Pseudomonadati</taxon>
        <taxon>Pseudomonadota</taxon>
        <taxon>Gammaproteobacteria</taxon>
        <taxon>Alteromonadales</taxon>
        <taxon>Colwelliaceae</taxon>
        <taxon>Colwellia</taxon>
    </lineage>
</organism>
<feature type="transmembrane region" description="Helical" evidence="7">
    <location>
        <begin position="524"/>
        <end position="544"/>
    </location>
</feature>
<keyword evidence="2 7" id="KW-0813">Transport</keyword>
<feature type="transmembrane region" description="Helical" evidence="7">
    <location>
        <begin position="183"/>
        <end position="207"/>
    </location>
</feature>
<name>A0ABY3N1X7_9GAMM</name>
<accession>A0ABY3N1X7</accession>
<keyword evidence="6 7" id="KW-0472">Membrane</keyword>
<evidence type="ECO:0000256" key="2">
    <source>
        <dbReference type="ARBA" id="ARBA00022448"/>
    </source>
</evidence>
<feature type="domain" description="ABC transmembrane type-1" evidence="8">
    <location>
        <begin position="396"/>
        <end position="591"/>
    </location>
</feature>
<keyword evidence="3" id="KW-1003">Cell membrane</keyword>
<dbReference type="PANTHER" id="PTHR30183:SF6">
    <property type="entry name" value="INNER MEMBRANE ABC TRANSPORTER PERMEASE PROTEIN YNJC"/>
    <property type="match status" value="1"/>
</dbReference>
<evidence type="ECO:0000256" key="6">
    <source>
        <dbReference type="ARBA" id="ARBA00023136"/>
    </source>
</evidence>
<feature type="transmembrane region" description="Helical" evidence="7">
    <location>
        <begin position="294"/>
        <end position="315"/>
    </location>
</feature>
<dbReference type="InterPro" id="IPR035906">
    <property type="entry name" value="MetI-like_sf"/>
</dbReference>
<proteinExistence type="inferred from homology"/>
<keyword evidence="5 7" id="KW-1133">Transmembrane helix</keyword>
<feature type="domain" description="ABC transmembrane type-1" evidence="8">
    <location>
        <begin position="92"/>
        <end position="311"/>
    </location>
</feature>
<evidence type="ECO:0000256" key="4">
    <source>
        <dbReference type="ARBA" id="ARBA00022692"/>
    </source>
</evidence>
<evidence type="ECO:0000313" key="9">
    <source>
        <dbReference type="EMBL" id="TYK67314.1"/>
    </source>
</evidence>
<reference evidence="9 10" key="1">
    <citation type="submission" date="2019-08" db="EMBL/GenBank/DDBJ databases">
        <title>Microbe sample from Colwellia echini.</title>
        <authorList>
            <person name="Christiansen L."/>
            <person name="Pathiraja D."/>
            <person name="Schultz-Johansen M."/>
            <person name="Choi I.-G."/>
            <person name="Stougaard P."/>
        </authorList>
    </citation>
    <scope>NUCLEOTIDE SEQUENCE [LARGE SCALE GENOMIC DNA]</scope>
    <source>
        <strain evidence="9 10">A3</strain>
    </source>
</reference>
<protein>
    <submittedName>
        <fullName evidence="9">ABC transporter permease subunit</fullName>
    </submittedName>
</protein>
<dbReference type="SUPFAM" id="SSF161098">
    <property type="entry name" value="MetI-like"/>
    <property type="match status" value="2"/>
</dbReference>
<keyword evidence="4 7" id="KW-0812">Transmembrane</keyword>
<evidence type="ECO:0000256" key="7">
    <source>
        <dbReference type="RuleBase" id="RU363032"/>
    </source>
</evidence>
<evidence type="ECO:0000313" key="10">
    <source>
        <dbReference type="Proteomes" id="UP000815846"/>
    </source>
</evidence>
<feature type="transmembrane region" description="Helical" evidence="7">
    <location>
        <begin position="349"/>
        <end position="376"/>
    </location>
</feature>
<dbReference type="CDD" id="cd06261">
    <property type="entry name" value="TM_PBP2"/>
    <property type="match status" value="1"/>
</dbReference>
<feature type="transmembrane region" description="Helical" evidence="7">
    <location>
        <begin position="430"/>
        <end position="454"/>
    </location>
</feature>
<dbReference type="Pfam" id="PF00528">
    <property type="entry name" value="BPD_transp_1"/>
    <property type="match status" value="1"/>
</dbReference>
<evidence type="ECO:0000256" key="3">
    <source>
        <dbReference type="ARBA" id="ARBA00022475"/>
    </source>
</evidence>
<comment type="subcellular location">
    <subcellularLocation>
        <location evidence="1 7">Cell membrane</location>
        <topology evidence="1 7">Multi-pass membrane protein</topology>
    </subcellularLocation>
</comment>
<dbReference type="Proteomes" id="UP000815846">
    <property type="component" value="Unassembled WGS sequence"/>
</dbReference>
<comment type="caution">
    <text evidence="9">The sequence shown here is derived from an EMBL/GenBank/DDBJ whole genome shotgun (WGS) entry which is preliminary data.</text>
</comment>
<dbReference type="Gene3D" id="1.10.3720.10">
    <property type="entry name" value="MetI-like"/>
    <property type="match status" value="2"/>
</dbReference>
<dbReference type="InterPro" id="IPR000515">
    <property type="entry name" value="MetI-like"/>
</dbReference>
<dbReference type="PANTHER" id="PTHR30183">
    <property type="entry name" value="MOLYBDENUM TRANSPORT SYSTEM PERMEASE PROTEIN MODB"/>
    <property type="match status" value="1"/>
</dbReference>
<feature type="transmembrane region" description="Helical" evidence="7">
    <location>
        <begin position="46"/>
        <end position="72"/>
    </location>
</feature>
<dbReference type="PROSITE" id="PS50928">
    <property type="entry name" value="ABC_TM1"/>
    <property type="match status" value="2"/>
</dbReference>
<sequence>MSLENNTQVVFNNKQVDDKQVNNKQVSKSAVATDWFTVMVKHSPKFLLLLLVVPVFGGLIGVILPALGWAPVLNQYHIGLQAFSELWDTTGLGQMVALSVATGLISTFIAFVITLMILAAFFNSVWLARIQQILSPILVIPHAAAAIAVGFLIAPSGMISRLISPWLSGWEFAPHGIFPHDNYGLSIILGLTLKELPFLLLMALGALAQPELGKKLRQQHKVALNLGYCPMTAFFKVILPSLYPLLRLPLLAVLAYASSSVEMPLILGPNTPPTLAVAIMHWFNDVDLNLRLKASAGALLQLAVTGGILVLWLLAEKMVRVLFCEMLTNGKREYGGAFWQKITSVITTLVVLFITLSLVGLVLWSVAGFWRFPAILPDSLTLLHWQSAIMQMGTPLFNTISIGLITTLIAITLTLFCLEAEQIKGKKVSPFISLIIYMPLMVPSIAFLFGLVLIQQLIPQFIAVKTVYISYINVVIAHILFVLPYVFLSLSSSYRQLDKRFAIVAASLGAKPSKVFFKVKLPQLLTPILIAFALGLAISFGQYLPTLLAGGGRISTITTEAVTLANGASRRTSAVYALMQMLLPLIGFILAWVLPKFIYKSANR</sequence>
<dbReference type="EMBL" id="PJAI02000001">
    <property type="protein sequence ID" value="TYK67314.1"/>
    <property type="molecule type" value="Genomic_DNA"/>
</dbReference>
<feature type="transmembrane region" description="Helical" evidence="7">
    <location>
        <begin position="574"/>
        <end position="594"/>
    </location>
</feature>
<evidence type="ECO:0000256" key="5">
    <source>
        <dbReference type="ARBA" id="ARBA00022989"/>
    </source>
</evidence>
<feature type="transmembrane region" description="Helical" evidence="7">
    <location>
        <begin position="396"/>
        <end position="418"/>
    </location>
</feature>
<evidence type="ECO:0000256" key="1">
    <source>
        <dbReference type="ARBA" id="ARBA00004651"/>
    </source>
</evidence>